<feature type="chain" id="PRO_5045786187" description="alpha-L-fucosidase" evidence="6">
    <location>
        <begin position="18"/>
        <end position="456"/>
    </location>
</feature>
<evidence type="ECO:0000313" key="8">
    <source>
        <dbReference type="EMBL" id="GAT49137.1"/>
    </source>
</evidence>
<dbReference type="PANTHER" id="PTHR10030:SF37">
    <property type="entry name" value="ALPHA-L-FUCOSIDASE-RELATED"/>
    <property type="match status" value="1"/>
</dbReference>
<comment type="similarity">
    <text evidence="1">Belongs to the glycosyl hydrolase 29 family.</text>
</comment>
<feature type="signal peptide" evidence="6">
    <location>
        <begin position="1"/>
        <end position="17"/>
    </location>
</feature>
<evidence type="ECO:0000256" key="4">
    <source>
        <dbReference type="ARBA" id="ARBA00022801"/>
    </source>
</evidence>
<dbReference type="Pfam" id="PF01120">
    <property type="entry name" value="Alpha_L_fucos"/>
    <property type="match status" value="1"/>
</dbReference>
<dbReference type="Gene3D" id="2.60.120.260">
    <property type="entry name" value="Galactose-binding domain-like"/>
    <property type="match status" value="1"/>
</dbReference>
<dbReference type="EMBL" id="DF845276">
    <property type="protein sequence ID" value="GAT49137.1"/>
    <property type="molecule type" value="Genomic_DNA"/>
</dbReference>
<reference evidence="8" key="1">
    <citation type="submission" date="2014-09" db="EMBL/GenBank/DDBJ databases">
        <title>Genome sequence of the luminous mushroom Mycena chlorophos for searching fungal bioluminescence genes.</title>
        <authorList>
            <person name="Tanaka Y."/>
            <person name="Kasuga D."/>
            <person name="Oba Y."/>
            <person name="Hase S."/>
            <person name="Sato K."/>
            <person name="Oba Y."/>
            <person name="Sakakibara Y."/>
        </authorList>
    </citation>
    <scope>NUCLEOTIDE SEQUENCE</scope>
</reference>
<dbReference type="InterPro" id="IPR017853">
    <property type="entry name" value="GH"/>
</dbReference>
<dbReference type="InterPro" id="IPR000933">
    <property type="entry name" value="Glyco_hydro_29"/>
</dbReference>
<dbReference type="SMART" id="SM00812">
    <property type="entry name" value="Alpha_L_fucos"/>
    <property type="match status" value="1"/>
</dbReference>
<name>A0ABQ0LDP1_MYCCL</name>
<evidence type="ECO:0000256" key="6">
    <source>
        <dbReference type="SAM" id="SignalP"/>
    </source>
</evidence>
<dbReference type="PANTHER" id="PTHR10030">
    <property type="entry name" value="ALPHA-L-FUCOSIDASE"/>
    <property type="match status" value="1"/>
</dbReference>
<evidence type="ECO:0000256" key="3">
    <source>
        <dbReference type="ARBA" id="ARBA00022729"/>
    </source>
</evidence>
<dbReference type="SUPFAM" id="SSF51445">
    <property type="entry name" value="(Trans)glycosidases"/>
    <property type="match status" value="1"/>
</dbReference>
<evidence type="ECO:0000259" key="7">
    <source>
        <dbReference type="Pfam" id="PF01120"/>
    </source>
</evidence>
<dbReference type="Proteomes" id="UP000815677">
    <property type="component" value="Unassembled WGS sequence"/>
</dbReference>
<evidence type="ECO:0000313" key="9">
    <source>
        <dbReference type="Proteomes" id="UP000815677"/>
    </source>
</evidence>
<evidence type="ECO:0000256" key="1">
    <source>
        <dbReference type="ARBA" id="ARBA00007951"/>
    </source>
</evidence>
<protein>
    <recommendedName>
        <fullName evidence="2">alpha-L-fucosidase</fullName>
        <ecNumber evidence="2">3.2.1.51</ecNumber>
    </recommendedName>
</protein>
<evidence type="ECO:0000256" key="2">
    <source>
        <dbReference type="ARBA" id="ARBA00012662"/>
    </source>
</evidence>
<dbReference type="EC" id="3.2.1.51" evidence="2"/>
<dbReference type="Gene3D" id="3.20.20.80">
    <property type="entry name" value="Glycosidases"/>
    <property type="match status" value="1"/>
</dbReference>
<dbReference type="GO" id="GO:0016787">
    <property type="term" value="F:hydrolase activity"/>
    <property type="evidence" value="ECO:0007669"/>
    <property type="project" value="UniProtKB-KW"/>
</dbReference>
<dbReference type="InterPro" id="IPR057739">
    <property type="entry name" value="Glyco_hydro_29_N"/>
</dbReference>
<keyword evidence="5" id="KW-0326">Glycosidase</keyword>
<evidence type="ECO:0000256" key="5">
    <source>
        <dbReference type="ARBA" id="ARBA00023295"/>
    </source>
</evidence>
<accession>A0ABQ0LDP1</accession>
<keyword evidence="3 6" id="KW-0732">Signal</keyword>
<proteinExistence type="inferred from homology"/>
<sequence length="456" mass="49336">MLLHILLACLGAGTTRTTAPNPRFRISPLDGSVIALPTADQLAFQDREFGMLIHFNLATYISIDGCNGVPGLVPDPSLFDPTLLNTDQWMATIVASGAQYATLVAKHNCGFAAWPSKIRFETRDNTTSGYNYTIADSPVKGEDVPAMFTASAEKAGIGHGFYYSTTVNNFLNVQNSLVNATWGPGEIRITNETYDEVVIAMLTELWTNYGSLTEPHACIFNSCDADGSACLSNNSIRWIGTETGLPNAEIWSTGVTNDGGDPTSPFFAPAECDTTLQEGDRWFWGANTTLRPLEEMIEVYHQTVGRNCLLELDLSPDRSGLVPAAYAARYKQLGDFIRSCYGAGNAAGQVVESRRGANVTLTFDVPTSIDRIVIMEDQTNGQVIRAYEVYARIVDASAPAAGMNGTFALVSSGQSIGHKRIDLFGEAITVTELVVRATKFVDTPVWRSVAVYLCGS</sequence>
<feature type="domain" description="Glycoside hydrolase family 29 N-terminal" evidence="7">
    <location>
        <begin position="78"/>
        <end position="338"/>
    </location>
</feature>
<keyword evidence="9" id="KW-1185">Reference proteome</keyword>
<organism evidence="8 9">
    <name type="scientific">Mycena chlorophos</name>
    <name type="common">Agaric fungus</name>
    <name type="synonym">Agaricus chlorophos</name>
    <dbReference type="NCBI Taxonomy" id="658473"/>
    <lineage>
        <taxon>Eukaryota</taxon>
        <taxon>Fungi</taxon>
        <taxon>Dikarya</taxon>
        <taxon>Basidiomycota</taxon>
        <taxon>Agaricomycotina</taxon>
        <taxon>Agaricomycetes</taxon>
        <taxon>Agaricomycetidae</taxon>
        <taxon>Agaricales</taxon>
        <taxon>Marasmiineae</taxon>
        <taxon>Mycenaceae</taxon>
        <taxon>Mycena</taxon>
    </lineage>
</organism>
<gene>
    <name evidence="8" type="ORF">MCHLO_06486</name>
</gene>
<keyword evidence="4 8" id="KW-0378">Hydrolase</keyword>